<dbReference type="InterPro" id="IPR038637">
    <property type="entry name" value="NPCBM_sf"/>
</dbReference>
<dbReference type="Gene3D" id="2.60.120.1060">
    <property type="entry name" value="NPCBM/NEW2 domain"/>
    <property type="match status" value="1"/>
</dbReference>
<evidence type="ECO:0000313" key="1">
    <source>
        <dbReference type="EMBL" id="UOF91133.1"/>
    </source>
</evidence>
<protein>
    <submittedName>
        <fullName evidence="1">NPCBM/NEW2 domain-containing protein</fullName>
    </submittedName>
</protein>
<evidence type="ECO:0000313" key="2">
    <source>
        <dbReference type="Proteomes" id="UP000830167"/>
    </source>
</evidence>
<gene>
    <name evidence="1" type="ORF">LSG31_02410</name>
</gene>
<dbReference type="EMBL" id="CP089291">
    <property type="protein sequence ID" value="UOF91133.1"/>
    <property type="molecule type" value="Genomic_DNA"/>
</dbReference>
<reference evidence="1" key="1">
    <citation type="submission" date="2021-12" db="EMBL/GenBank/DDBJ databases">
        <title>Alicyclobacillaceae gen. nov., sp. nov., isolated from chalcocite enrichment system.</title>
        <authorList>
            <person name="Jiang Z."/>
        </authorList>
    </citation>
    <scope>NUCLEOTIDE SEQUENCE</scope>
    <source>
        <strain evidence="1">MYW30-H2</strain>
    </source>
</reference>
<sequence>MTRSFWKSKEWIAGIITGLCATIGSLALADTIGVTFLPLHFIVNGVDKTPDQNIFKNNGTSVPASLIYDNTTYIPIHFASDLLNTPIHWDGTTRTINIGQDSTVKYLSDLTPFYIDSEFKVVRSSDSSTTKNSYYSYMPTLSLAGRTYKDGFAIHYYPYSYNSNTSNSIKRIAFNINGQYKYLSFTYGFDDHSNSGMSGSSAYTSNSTTSSSPKREILLYGNGNLLWRGDISQGDLPYSETVSVAGISNLEIQTLGTNLTGDTVVDLVDPILKR</sequence>
<accession>A0ABY4CL37</accession>
<name>A0ABY4CL37_9BACL</name>
<dbReference type="Proteomes" id="UP000830167">
    <property type="component" value="Chromosome"/>
</dbReference>
<keyword evidence="2" id="KW-1185">Reference proteome</keyword>
<dbReference type="RefSeq" id="WP_347437826.1">
    <property type="nucleotide sequence ID" value="NZ_CP089291.1"/>
</dbReference>
<organism evidence="1 2">
    <name type="scientific">Fodinisporobacter ferrooxydans</name>
    <dbReference type="NCBI Taxonomy" id="2901836"/>
    <lineage>
        <taxon>Bacteria</taxon>
        <taxon>Bacillati</taxon>
        <taxon>Bacillota</taxon>
        <taxon>Bacilli</taxon>
        <taxon>Bacillales</taxon>
        <taxon>Alicyclobacillaceae</taxon>
        <taxon>Fodinisporobacter</taxon>
    </lineage>
</organism>
<proteinExistence type="predicted"/>